<comment type="caution">
    <text evidence="3">The sequence shown here is derived from an EMBL/GenBank/DDBJ whole genome shotgun (WGS) entry which is preliminary data.</text>
</comment>
<dbReference type="PROSITE" id="PS50222">
    <property type="entry name" value="EF_HAND_2"/>
    <property type="match status" value="1"/>
</dbReference>
<feature type="compositionally biased region" description="Basic residues" evidence="1">
    <location>
        <begin position="1"/>
        <end position="14"/>
    </location>
</feature>
<protein>
    <recommendedName>
        <fullName evidence="2">EF-hand domain-containing protein</fullName>
    </recommendedName>
</protein>
<evidence type="ECO:0000259" key="2">
    <source>
        <dbReference type="PROSITE" id="PS50222"/>
    </source>
</evidence>
<feature type="domain" description="EF-hand" evidence="2">
    <location>
        <begin position="110"/>
        <end position="145"/>
    </location>
</feature>
<reference evidence="3" key="1">
    <citation type="journal article" date="2021" name="Sci. Rep.">
        <title>Diploid genomic architecture of Nitzschia inconspicua, an elite biomass production diatom.</title>
        <authorList>
            <person name="Oliver A."/>
            <person name="Podell S."/>
            <person name="Pinowska A."/>
            <person name="Traller J.C."/>
            <person name="Smith S.R."/>
            <person name="McClure R."/>
            <person name="Beliaev A."/>
            <person name="Bohutskyi P."/>
            <person name="Hill E.A."/>
            <person name="Rabines A."/>
            <person name="Zheng H."/>
            <person name="Allen L.Z."/>
            <person name="Kuo A."/>
            <person name="Grigoriev I.V."/>
            <person name="Allen A.E."/>
            <person name="Hazlebeck D."/>
            <person name="Allen E.E."/>
        </authorList>
    </citation>
    <scope>NUCLEOTIDE SEQUENCE</scope>
    <source>
        <strain evidence="3">Hildebrandi</strain>
    </source>
</reference>
<dbReference type="InterPro" id="IPR002048">
    <property type="entry name" value="EF_hand_dom"/>
</dbReference>
<dbReference type="Proteomes" id="UP000693970">
    <property type="component" value="Unassembled WGS sequence"/>
</dbReference>
<evidence type="ECO:0000313" key="3">
    <source>
        <dbReference type="EMBL" id="KAG7373229.1"/>
    </source>
</evidence>
<dbReference type="GO" id="GO:0005509">
    <property type="term" value="F:calcium ion binding"/>
    <property type="evidence" value="ECO:0007669"/>
    <property type="project" value="InterPro"/>
</dbReference>
<sequence length="180" mass="20639">MPPKPKRRGTRRKTCSNEIAPPEDLIHDSRRQEILQVFQEALQRSRSEAEEYVDIELPLSDARKALKKLQLEGIKTEEIQRYFGSDEDDDNKINSVDADMFLRFSAAMTLQKEKSDKAFQLMDGGEKGLVLIEDLQRVAADLGEDLSEEDLQEMMDFVDPSGEGLLSHKHFFKIARQVNL</sequence>
<gene>
    <name evidence="3" type="ORF">IV203_033953</name>
</gene>
<feature type="region of interest" description="Disordered" evidence="1">
    <location>
        <begin position="1"/>
        <end position="26"/>
    </location>
</feature>
<proteinExistence type="predicted"/>
<dbReference type="AlphaFoldDB" id="A0A9K3Q9H3"/>
<dbReference type="OrthoDB" id="43634at2759"/>
<organism evidence="3 4">
    <name type="scientific">Nitzschia inconspicua</name>
    <dbReference type="NCBI Taxonomy" id="303405"/>
    <lineage>
        <taxon>Eukaryota</taxon>
        <taxon>Sar</taxon>
        <taxon>Stramenopiles</taxon>
        <taxon>Ochrophyta</taxon>
        <taxon>Bacillariophyta</taxon>
        <taxon>Bacillariophyceae</taxon>
        <taxon>Bacillariophycidae</taxon>
        <taxon>Bacillariales</taxon>
        <taxon>Bacillariaceae</taxon>
        <taxon>Nitzschia</taxon>
    </lineage>
</organism>
<evidence type="ECO:0000313" key="4">
    <source>
        <dbReference type="Proteomes" id="UP000693970"/>
    </source>
</evidence>
<evidence type="ECO:0000256" key="1">
    <source>
        <dbReference type="SAM" id="MobiDB-lite"/>
    </source>
</evidence>
<reference evidence="3" key="2">
    <citation type="submission" date="2021-04" db="EMBL/GenBank/DDBJ databases">
        <authorList>
            <person name="Podell S."/>
        </authorList>
    </citation>
    <scope>NUCLEOTIDE SEQUENCE</scope>
    <source>
        <strain evidence="3">Hildebrandi</strain>
    </source>
</reference>
<keyword evidence="4" id="KW-1185">Reference proteome</keyword>
<dbReference type="EMBL" id="JAGRRH010000002">
    <property type="protein sequence ID" value="KAG7373229.1"/>
    <property type="molecule type" value="Genomic_DNA"/>
</dbReference>
<name>A0A9K3Q9H3_9STRA</name>
<accession>A0A9K3Q9H3</accession>